<sequence>MNDLYIPDELSDSFHAAIQARSQLSIDIAQQTFTYAIHQWESILQICARKGYSELGAIAHSEIGLILGHRYRIYGDDNDLHHATRLLTQYIHSVPDTYIEKPRICNGYGTIYRNLYEETGQIEYLNQAIATFEHFIGNTRLHPLHISVLHTGYANVLLFRFDIFDDIQDVFQALAIQKKALEACEPRSQRWVTTNAMLANSLLRLAKREKKAVFLDEGIFYATEALAYIDPSNPHWFNCNNNLGLAYSFRFEVSNHITDITTAIHYYHTALQAQAISPQNTGLVWNNISVAYRTKFETWGDISDIDAAISALHRALGVTAAPAPLWIMCKHNLAASLIRRHEIRKHPVDIQKALSIVTDVLGIMPDSLAGKSDFYNLEASIYHTQYEQTTDIADIRRATTAAQAGLKLPNPANELWCIYGRILLSRFKHEQRPETLEEAIRISREDVARGLPHTHGWARSCDVLCSALFSRFKMVGSSNDADYHELLNRYGALLNYPGLPLHHRLIVCGNLGYLHIVKNKWRESCDTLLQGIEVADTLYLTQATTINRELWSATAGNIYRRAAYALANLGRIDEAVVILERGRSKILGDQLQRESEEVASLERDHPHLYQDYIATSARLRRVANQEWVSRLYRDHEMNTYDEAREAQTTFQSMLRTIRALPGYESFLDTFSYTDIIECLQPGMALVYIDATIDFMYTIVIARSDQSFDLHYSELRNFSIPKLKTLLMNQEEEGIYGSFMRGQLENPRAFLGHLSGILDELGENLISPIAAYLHTQYMTEVVLIPVFLLRPLPVHAARYNGTYFQDDFTISYSPSARIFAIASRLQGRHVQPLIAIGNPTGQAGSALYTDWLAEEFQRIAGGGEVLLHHHATLQNVLSAIGERTPRHILFGCHGWYDGDEPLKSHLVLANTNLTLTDVMANLDLAKTDMVILVSCKMGVLDFKRLSEEVLNFPIGLLYAGCKTALAPLWAVYALPTVLLLHQMYAWMIAGSSSAKALSDATRWLRTLSRAEALHAVAMLVPYETQARTAEEMLRPFRGDQPFANPVYWAAFTHYGAVLK</sequence>
<dbReference type="HOGENOM" id="CLU_001305_0_1_0"/>
<dbReference type="EMBL" id="CP000876">
    <property type="protein sequence ID" value="ABX07761.1"/>
    <property type="molecule type" value="Genomic_DNA"/>
</dbReference>
<evidence type="ECO:0000313" key="2">
    <source>
        <dbReference type="EMBL" id="ABX07761.1"/>
    </source>
</evidence>
<dbReference type="KEGG" id="hau:Haur_5133"/>
<dbReference type="InterPro" id="IPR011990">
    <property type="entry name" value="TPR-like_helical_dom_sf"/>
</dbReference>
<protein>
    <recommendedName>
        <fullName evidence="1">CHAT domain-containing protein</fullName>
    </recommendedName>
</protein>
<dbReference type="BioCyc" id="HAUR316274:GHYA-5195-MONOMER"/>
<keyword evidence="3" id="KW-1185">Reference proteome</keyword>
<dbReference type="Gene3D" id="1.25.40.10">
    <property type="entry name" value="Tetratricopeptide repeat domain"/>
    <property type="match status" value="1"/>
</dbReference>
<feature type="domain" description="CHAT" evidence="1">
    <location>
        <begin position="757"/>
        <end position="1055"/>
    </location>
</feature>
<dbReference type="InterPro" id="IPR024983">
    <property type="entry name" value="CHAT_dom"/>
</dbReference>
<dbReference type="AlphaFoldDB" id="A9B8U7"/>
<reference evidence="2 3" key="1">
    <citation type="journal article" date="2011" name="Stand. Genomic Sci.">
        <title>Complete genome sequence of the filamentous gliding predatory bacterium Herpetosiphon aurantiacus type strain (114-95(T)).</title>
        <authorList>
            <person name="Kiss H."/>
            <person name="Nett M."/>
            <person name="Domin N."/>
            <person name="Martin K."/>
            <person name="Maresca J.A."/>
            <person name="Copeland A."/>
            <person name="Lapidus A."/>
            <person name="Lucas S."/>
            <person name="Berry K.W."/>
            <person name="Glavina Del Rio T."/>
            <person name="Dalin E."/>
            <person name="Tice H."/>
            <person name="Pitluck S."/>
            <person name="Richardson P."/>
            <person name="Bruce D."/>
            <person name="Goodwin L."/>
            <person name="Han C."/>
            <person name="Detter J.C."/>
            <person name="Schmutz J."/>
            <person name="Brettin T."/>
            <person name="Land M."/>
            <person name="Hauser L."/>
            <person name="Kyrpides N.C."/>
            <person name="Ivanova N."/>
            <person name="Goker M."/>
            <person name="Woyke T."/>
            <person name="Klenk H.P."/>
            <person name="Bryant D.A."/>
        </authorList>
    </citation>
    <scope>NUCLEOTIDE SEQUENCE [LARGE SCALE GENOMIC DNA]</scope>
    <source>
        <strain evidence="3">ATCC 23779 / DSM 785 / 114-95</strain>
        <plasmid evidence="2">pHAU01</plasmid>
    </source>
</reference>
<dbReference type="Proteomes" id="UP000000787">
    <property type="component" value="Plasmid pHAU01"/>
</dbReference>
<dbReference type="InParanoid" id="A9B8U7"/>
<dbReference type="Pfam" id="PF12770">
    <property type="entry name" value="CHAT"/>
    <property type="match status" value="1"/>
</dbReference>
<keyword evidence="2" id="KW-0614">Plasmid</keyword>
<organism evidence="2 3">
    <name type="scientific">Herpetosiphon aurantiacus (strain ATCC 23779 / DSM 785 / 114-95)</name>
    <dbReference type="NCBI Taxonomy" id="316274"/>
    <lineage>
        <taxon>Bacteria</taxon>
        <taxon>Bacillati</taxon>
        <taxon>Chloroflexota</taxon>
        <taxon>Chloroflexia</taxon>
        <taxon>Herpetosiphonales</taxon>
        <taxon>Herpetosiphonaceae</taxon>
        <taxon>Herpetosiphon</taxon>
    </lineage>
</organism>
<evidence type="ECO:0000313" key="3">
    <source>
        <dbReference type="Proteomes" id="UP000000787"/>
    </source>
</evidence>
<gene>
    <name evidence="2" type="ordered locus">Haur_5133</name>
</gene>
<proteinExistence type="predicted"/>
<evidence type="ECO:0000259" key="1">
    <source>
        <dbReference type="Pfam" id="PF12770"/>
    </source>
</evidence>
<geneLocation type="plasmid" evidence="2 3">
    <name>pHAU01</name>
</geneLocation>
<name>A9B8U7_HERA2</name>
<dbReference type="SUPFAM" id="SSF48452">
    <property type="entry name" value="TPR-like"/>
    <property type="match status" value="2"/>
</dbReference>
<accession>A9B8U7</accession>